<evidence type="ECO:0000313" key="3">
    <source>
        <dbReference type="Proteomes" id="UP000240542"/>
    </source>
</evidence>
<sequence>MFTFIRAGLLAATLTTAVALTAAAPAAAETAASGGHCWQHYCITSG</sequence>
<gene>
    <name evidence="2" type="ORF">CLV63_11932</name>
</gene>
<keyword evidence="1" id="KW-0732">Signal</keyword>
<dbReference type="AlphaFoldDB" id="A0A2P8D3F7"/>
<name>A0A2P8D3F7_9ACTN</name>
<accession>A0A2P8D3F7</accession>
<evidence type="ECO:0000256" key="1">
    <source>
        <dbReference type="SAM" id="SignalP"/>
    </source>
</evidence>
<feature type="signal peptide" evidence="1">
    <location>
        <begin position="1"/>
        <end position="22"/>
    </location>
</feature>
<reference evidence="2 3" key="1">
    <citation type="submission" date="2018-03" db="EMBL/GenBank/DDBJ databases">
        <title>Genomic Encyclopedia of Archaeal and Bacterial Type Strains, Phase II (KMG-II): from individual species to whole genera.</title>
        <authorList>
            <person name="Goeker M."/>
        </authorList>
    </citation>
    <scope>NUCLEOTIDE SEQUENCE [LARGE SCALE GENOMIC DNA]</scope>
    <source>
        <strain evidence="2 3">DSM 45312</strain>
    </source>
</reference>
<proteinExistence type="predicted"/>
<dbReference type="Proteomes" id="UP000240542">
    <property type="component" value="Unassembled WGS sequence"/>
</dbReference>
<feature type="chain" id="PRO_5038895913" evidence="1">
    <location>
        <begin position="23"/>
        <end position="46"/>
    </location>
</feature>
<keyword evidence="3" id="KW-1185">Reference proteome</keyword>
<organism evidence="2 3">
    <name type="scientific">Murinocardiopsis flavida</name>
    <dbReference type="NCBI Taxonomy" id="645275"/>
    <lineage>
        <taxon>Bacteria</taxon>
        <taxon>Bacillati</taxon>
        <taxon>Actinomycetota</taxon>
        <taxon>Actinomycetes</taxon>
        <taxon>Streptosporangiales</taxon>
        <taxon>Nocardiopsidaceae</taxon>
        <taxon>Murinocardiopsis</taxon>
    </lineage>
</organism>
<comment type="caution">
    <text evidence="2">The sequence shown here is derived from an EMBL/GenBank/DDBJ whole genome shotgun (WGS) entry which is preliminary data.</text>
</comment>
<dbReference type="RefSeq" id="WP_170134307.1">
    <property type="nucleotide sequence ID" value="NZ_PYGA01000019.1"/>
</dbReference>
<evidence type="ECO:0000313" key="2">
    <source>
        <dbReference type="EMBL" id="PSK91751.1"/>
    </source>
</evidence>
<dbReference type="EMBL" id="PYGA01000019">
    <property type="protein sequence ID" value="PSK91751.1"/>
    <property type="molecule type" value="Genomic_DNA"/>
</dbReference>
<protein>
    <submittedName>
        <fullName evidence="2">Uncharacterized protein</fullName>
    </submittedName>
</protein>